<sequence>MTGAWHDGRLIAMDKELPVLSAAMAFKALFGADLDTALISEIDRCVTGLFTEVAVRTITPAFPQPSSARTNCP</sequence>
<organism evidence="1 2">
    <name type="scientific">Streptomonospora salina</name>
    <dbReference type="NCBI Taxonomy" id="104205"/>
    <lineage>
        <taxon>Bacteria</taxon>
        <taxon>Bacillati</taxon>
        <taxon>Actinomycetota</taxon>
        <taxon>Actinomycetes</taxon>
        <taxon>Streptosporangiales</taxon>
        <taxon>Nocardiopsidaceae</taxon>
        <taxon>Streptomonospora</taxon>
    </lineage>
</organism>
<keyword evidence="2" id="KW-1185">Reference proteome</keyword>
<comment type="caution">
    <text evidence="1">The sequence shown here is derived from an EMBL/GenBank/DDBJ whole genome shotgun (WGS) entry which is preliminary data.</text>
</comment>
<name>A0A841EAE7_9ACTN</name>
<accession>A0A841EAE7</accession>
<dbReference type="Proteomes" id="UP000578077">
    <property type="component" value="Unassembled WGS sequence"/>
</dbReference>
<gene>
    <name evidence="1" type="ORF">HNR25_003723</name>
</gene>
<reference evidence="1 2" key="1">
    <citation type="submission" date="2020-08" db="EMBL/GenBank/DDBJ databases">
        <title>Sequencing the genomes of 1000 actinobacteria strains.</title>
        <authorList>
            <person name="Klenk H.-P."/>
        </authorList>
    </citation>
    <scope>NUCLEOTIDE SEQUENCE [LARGE SCALE GENOMIC DNA]</scope>
    <source>
        <strain evidence="1 2">DSM 44593</strain>
    </source>
</reference>
<dbReference type="RefSeq" id="WP_246463747.1">
    <property type="nucleotide sequence ID" value="NZ_BAABKT010000011.1"/>
</dbReference>
<protein>
    <submittedName>
        <fullName evidence="1">Uncharacterized membrane protein YjjP (DUF1212 family)</fullName>
    </submittedName>
</protein>
<evidence type="ECO:0000313" key="2">
    <source>
        <dbReference type="Proteomes" id="UP000578077"/>
    </source>
</evidence>
<dbReference type="EMBL" id="JACHLY010000001">
    <property type="protein sequence ID" value="MBB5999972.1"/>
    <property type="molecule type" value="Genomic_DNA"/>
</dbReference>
<proteinExistence type="predicted"/>
<dbReference type="AlphaFoldDB" id="A0A841EAE7"/>
<evidence type="ECO:0000313" key="1">
    <source>
        <dbReference type="EMBL" id="MBB5999972.1"/>
    </source>
</evidence>